<sequence length="201" mass="21982">MHGSEGVRGWWGRVAAAHPLIAEMATFGGLSFLIAALQYLLLTFLPELLFRTTGWGAVPAQYLHVSLGPIDTYVFDHPVTGDALGGLSYFVAFVLMLVISQGVNFPLQRNVTFRSRGNVWFQLGWYVVALVLITIACSLLMSLYVPLLQQHLDPAVYNLAVTVINGGVQLVIYFPVFKIIFPAENATSTAVVAEEREPVAA</sequence>
<dbReference type="AlphaFoldDB" id="A0AAW7M4I3"/>
<protein>
    <recommendedName>
        <fullName evidence="4">GtrA-like protein</fullName>
    </recommendedName>
</protein>
<dbReference type="RefSeq" id="WP_301119838.1">
    <property type="nucleotide sequence ID" value="NZ_JAUHPX010000005.1"/>
</dbReference>
<feature type="transmembrane region" description="Helical" evidence="1">
    <location>
        <begin position="87"/>
        <end position="107"/>
    </location>
</feature>
<feature type="transmembrane region" description="Helical" evidence="1">
    <location>
        <begin position="119"/>
        <end position="144"/>
    </location>
</feature>
<gene>
    <name evidence="2" type="ORF">QQX10_09005</name>
</gene>
<dbReference type="EMBL" id="JAUHPX010000005">
    <property type="protein sequence ID" value="MDN4488305.1"/>
    <property type="molecule type" value="Genomic_DNA"/>
</dbReference>
<proteinExistence type="predicted"/>
<keyword evidence="1" id="KW-0472">Membrane</keyword>
<keyword evidence="3" id="KW-1185">Reference proteome</keyword>
<keyword evidence="1" id="KW-1133">Transmembrane helix</keyword>
<comment type="caution">
    <text evidence="2">The sequence shown here is derived from an EMBL/GenBank/DDBJ whole genome shotgun (WGS) entry which is preliminary data.</text>
</comment>
<feature type="transmembrane region" description="Helical" evidence="1">
    <location>
        <begin position="156"/>
        <end position="176"/>
    </location>
</feature>
<dbReference type="Proteomes" id="UP001172737">
    <property type="component" value="Unassembled WGS sequence"/>
</dbReference>
<evidence type="ECO:0008006" key="4">
    <source>
        <dbReference type="Google" id="ProtNLM"/>
    </source>
</evidence>
<evidence type="ECO:0000313" key="3">
    <source>
        <dbReference type="Proteomes" id="UP001172737"/>
    </source>
</evidence>
<feature type="transmembrane region" description="Helical" evidence="1">
    <location>
        <begin position="20"/>
        <end position="41"/>
    </location>
</feature>
<organism evidence="2 3">
    <name type="scientific">Demequina lignilytica</name>
    <dbReference type="NCBI Taxonomy" id="3051663"/>
    <lineage>
        <taxon>Bacteria</taxon>
        <taxon>Bacillati</taxon>
        <taxon>Actinomycetota</taxon>
        <taxon>Actinomycetes</taxon>
        <taxon>Micrococcales</taxon>
        <taxon>Demequinaceae</taxon>
        <taxon>Demequina</taxon>
    </lineage>
</organism>
<name>A0AAW7M4I3_9MICO</name>
<keyword evidence="1" id="KW-0812">Transmembrane</keyword>
<accession>A0AAW7M4I3</accession>
<reference evidence="2" key="1">
    <citation type="submission" date="2023-06" db="EMBL/GenBank/DDBJ databases">
        <title>Sysu t00039.</title>
        <authorList>
            <person name="Gao L."/>
            <person name="Fang B.-Z."/>
            <person name="Li W.-J."/>
        </authorList>
    </citation>
    <scope>NUCLEOTIDE SEQUENCE</scope>
    <source>
        <strain evidence="2">SYSU T00039</strain>
    </source>
</reference>
<evidence type="ECO:0000313" key="2">
    <source>
        <dbReference type="EMBL" id="MDN4488305.1"/>
    </source>
</evidence>
<evidence type="ECO:0000256" key="1">
    <source>
        <dbReference type="SAM" id="Phobius"/>
    </source>
</evidence>